<reference evidence="9" key="1">
    <citation type="submission" date="2017-08" db="EMBL/GenBank/DDBJ databases">
        <authorList>
            <person name="Polle J.E."/>
            <person name="Barry K."/>
            <person name="Cushman J."/>
            <person name="Schmutz J."/>
            <person name="Tran D."/>
            <person name="Hathwaick L.T."/>
            <person name="Yim W.C."/>
            <person name="Jenkins J."/>
            <person name="Mckie-Krisberg Z.M."/>
            <person name="Prochnik S."/>
            <person name="Lindquist E."/>
            <person name="Dockter R.B."/>
            <person name="Adam C."/>
            <person name="Molina H."/>
            <person name="Bunkerborg J."/>
            <person name="Jin E."/>
            <person name="Buchheim M."/>
            <person name="Magnuson J."/>
        </authorList>
    </citation>
    <scope>NUCLEOTIDE SEQUENCE</scope>
    <source>
        <strain evidence="9">CCAP 19/18</strain>
    </source>
</reference>
<dbReference type="SUPFAM" id="SSF53223">
    <property type="entry name" value="Aminoacid dehydrogenase-like, N-terminal domain"/>
    <property type="match status" value="1"/>
</dbReference>
<keyword evidence="2 6" id="KW-0560">Oxidoreductase</keyword>
<dbReference type="InterPro" id="IPR033922">
    <property type="entry name" value="NAD_bind_Glu_DH"/>
</dbReference>
<dbReference type="PIRSF" id="PIRSF000185">
    <property type="entry name" value="Glu_DH"/>
    <property type="match status" value="1"/>
</dbReference>
<feature type="domain" description="Glutamate/phenylalanine/leucine/valine/L-tryptophan dehydrogenase C-terminal" evidence="8">
    <location>
        <begin position="233"/>
        <end position="446"/>
    </location>
</feature>
<comment type="caution">
    <text evidence="9">The sequence shown here is derived from an EMBL/GenBank/DDBJ whole genome shotgun (WGS) entry which is preliminary data.</text>
</comment>
<dbReference type="CDD" id="cd01076">
    <property type="entry name" value="NAD_bind_1_Glu_DH"/>
    <property type="match status" value="1"/>
</dbReference>
<comment type="catalytic activity">
    <reaction evidence="4">
        <text>L-glutamate + NAD(+) + H2O = 2-oxoglutarate + NH4(+) + NADH + H(+)</text>
        <dbReference type="Rhea" id="RHEA:15133"/>
        <dbReference type="ChEBI" id="CHEBI:15377"/>
        <dbReference type="ChEBI" id="CHEBI:15378"/>
        <dbReference type="ChEBI" id="CHEBI:16810"/>
        <dbReference type="ChEBI" id="CHEBI:28938"/>
        <dbReference type="ChEBI" id="CHEBI:29985"/>
        <dbReference type="ChEBI" id="CHEBI:57540"/>
        <dbReference type="ChEBI" id="CHEBI:57945"/>
        <dbReference type="EC" id="1.4.1.3"/>
    </reaction>
</comment>
<accession>A0ABQ7G247</accession>
<evidence type="ECO:0000313" key="10">
    <source>
        <dbReference type="Proteomes" id="UP000815325"/>
    </source>
</evidence>
<dbReference type="Pfam" id="PF02812">
    <property type="entry name" value="ELFV_dehydrog_N"/>
    <property type="match status" value="1"/>
</dbReference>
<evidence type="ECO:0000256" key="2">
    <source>
        <dbReference type="ARBA" id="ARBA00023002"/>
    </source>
</evidence>
<comment type="catalytic activity">
    <reaction evidence="5">
        <text>L-glutamate + NADP(+) + H2O = 2-oxoglutarate + NH4(+) + NADPH + H(+)</text>
        <dbReference type="Rhea" id="RHEA:11612"/>
        <dbReference type="ChEBI" id="CHEBI:15377"/>
        <dbReference type="ChEBI" id="CHEBI:15378"/>
        <dbReference type="ChEBI" id="CHEBI:16810"/>
        <dbReference type="ChEBI" id="CHEBI:28938"/>
        <dbReference type="ChEBI" id="CHEBI:29985"/>
        <dbReference type="ChEBI" id="CHEBI:57783"/>
        <dbReference type="ChEBI" id="CHEBI:58349"/>
        <dbReference type="EC" id="1.4.1.3"/>
    </reaction>
</comment>
<name>A0ABQ7G247_DUNSA</name>
<comment type="similarity">
    <text evidence="1 6 7">Belongs to the Glu/Leu/Phe/Val dehydrogenases family.</text>
</comment>
<dbReference type="InterPro" id="IPR006095">
    <property type="entry name" value="Glu/Leu/Phe/Val/Trp_DH"/>
</dbReference>
<evidence type="ECO:0000256" key="4">
    <source>
        <dbReference type="ARBA" id="ARBA00047867"/>
    </source>
</evidence>
<dbReference type="InterPro" id="IPR006097">
    <property type="entry name" value="Glu/Leu/Phe/Val/Trp_DH_dimer"/>
</dbReference>
<organism evidence="9 10">
    <name type="scientific">Dunaliella salina</name>
    <name type="common">Green alga</name>
    <name type="synonym">Protococcus salinus</name>
    <dbReference type="NCBI Taxonomy" id="3046"/>
    <lineage>
        <taxon>Eukaryota</taxon>
        <taxon>Viridiplantae</taxon>
        <taxon>Chlorophyta</taxon>
        <taxon>core chlorophytes</taxon>
        <taxon>Chlorophyceae</taxon>
        <taxon>CS clade</taxon>
        <taxon>Chlamydomonadales</taxon>
        <taxon>Dunaliellaceae</taxon>
        <taxon>Dunaliella</taxon>
    </lineage>
</organism>
<evidence type="ECO:0000259" key="8">
    <source>
        <dbReference type="SMART" id="SM00839"/>
    </source>
</evidence>
<dbReference type="InterPro" id="IPR046346">
    <property type="entry name" value="Aminoacid_DH-like_N_sf"/>
</dbReference>
<evidence type="ECO:0000256" key="7">
    <source>
        <dbReference type="RuleBase" id="RU004417"/>
    </source>
</evidence>
<sequence length="448" mass="48461">MLPTVGRLLRACRGPCINPFLEFGGKAFISSAMPPHLEPGKASTLADEARLPPHANYTESPTTFYAQQALECADINPGIQKAIIHPDGELTVALPVPNAQGEIELFNAHLVMHNNARGPFLGGLMYHPDVTLDALRSLAALNTWKFALFDLPLGGAKMGVPCDPRGMEIRMQEKLTRKLTSAMGPCLGPTLCIPSADIGTDERHMAFIFDQFAKQKGFSPGVVTGKPLSLHGSYGRDSAGGRGACIAARMFLKAYLKKPLPGTTVTIQGFGKIGAWTAQLLQEAGAKVIGVSSAETAVYNENGLDIKALREHVSQGRYLAEFPEGTAIAGTVNADNVHRLQSRMVLEASNGGITVEANKVLADKGVPVCPDLFSAGGAGIVSFFEWTQNLQQMRWDEDEILRMQERTMEQAFESMRRYHDQGGLSWRTSAYMVALQRLAAADAQRGHD</sequence>
<dbReference type="SUPFAM" id="SSF51735">
    <property type="entry name" value="NAD(P)-binding Rossmann-fold domains"/>
    <property type="match status" value="1"/>
</dbReference>
<dbReference type="PANTHER" id="PTHR11606">
    <property type="entry name" value="GLUTAMATE DEHYDROGENASE"/>
    <property type="match status" value="1"/>
</dbReference>
<protein>
    <recommendedName>
        <fullName evidence="6">Glutamate dehydrogenase</fullName>
    </recommendedName>
</protein>
<dbReference type="PRINTS" id="PR00082">
    <property type="entry name" value="GLFDHDRGNASE"/>
</dbReference>
<gene>
    <name evidence="9" type="ORF">DUNSADRAFT_17231</name>
</gene>
<dbReference type="InterPro" id="IPR014362">
    <property type="entry name" value="Glu_DH"/>
</dbReference>
<dbReference type="Gene3D" id="3.40.50.720">
    <property type="entry name" value="NAD(P)-binding Rossmann-like Domain"/>
    <property type="match status" value="2"/>
</dbReference>
<dbReference type="Proteomes" id="UP000815325">
    <property type="component" value="Unassembled WGS sequence"/>
</dbReference>
<evidence type="ECO:0000256" key="5">
    <source>
        <dbReference type="ARBA" id="ARBA00048577"/>
    </source>
</evidence>
<evidence type="ECO:0000256" key="6">
    <source>
        <dbReference type="PIRNR" id="PIRNR000185"/>
    </source>
</evidence>
<dbReference type="InterPro" id="IPR006096">
    <property type="entry name" value="Glu/Leu/Phe/Val/Trp_DH_C"/>
</dbReference>
<dbReference type="SMART" id="SM00839">
    <property type="entry name" value="ELFV_dehydrog"/>
    <property type="match status" value="1"/>
</dbReference>
<dbReference type="EMBL" id="MU070263">
    <property type="protein sequence ID" value="KAF5828671.1"/>
    <property type="molecule type" value="Genomic_DNA"/>
</dbReference>
<keyword evidence="3" id="KW-0520">NAD</keyword>
<dbReference type="PROSITE" id="PS00074">
    <property type="entry name" value="GLFV_DEHYDROGENASE"/>
    <property type="match status" value="1"/>
</dbReference>
<dbReference type="PANTHER" id="PTHR11606:SF24">
    <property type="entry name" value="NAD-SPECIFIC GLUTAMATE DEHYDROGENASE"/>
    <property type="match status" value="1"/>
</dbReference>
<dbReference type="Gene3D" id="3.40.50.10860">
    <property type="entry name" value="Leucine Dehydrogenase, chain A, domain 1"/>
    <property type="match status" value="1"/>
</dbReference>
<proteinExistence type="inferred from homology"/>
<evidence type="ECO:0000256" key="3">
    <source>
        <dbReference type="ARBA" id="ARBA00023027"/>
    </source>
</evidence>
<keyword evidence="10" id="KW-1185">Reference proteome</keyword>
<evidence type="ECO:0000313" key="9">
    <source>
        <dbReference type="EMBL" id="KAF5828671.1"/>
    </source>
</evidence>
<dbReference type="InterPro" id="IPR033524">
    <property type="entry name" value="Glu/Leu/Phe/Val_DH_AS"/>
</dbReference>
<dbReference type="Pfam" id="PF00208">
    <property type="entry name" value="ELFV_dehydrog"/>
    <property type="match status" value="2"/>
</dbReference>
<evidence type="ECO:0000256" key="1">
    <source>
        <dbReference type="ARBA" id="ARBA00006382"/>
    </source>
</evidence>
<dbReference type="InterPro" id="IPR036291">
    <property type="entry name" value="NAD(P)-bd_dom_sf"/>
</dbReference>